<reference evidence="1" key="1">
    <citation type="submission" date="2020-02" db="EMBL/GenBank/DDBJ databases">
        <authorList>
            <person name="Meier V. D."/>
        </authorList>
    </citation>
    <scope>NUCLEOTIDE SEQUENCE</scope>
    <source>
        <strain evidence="1">AVDCRST_MAG54</strain>
    </source>
</reference>
<sequence length="30" mass="3230">EGLRFAARAAAWTVSRAGAEPPWRTEIDGS</sequence>
<evidence type="ECO:0000313" key="1">
    <source>
        <dbReference type="EMBL" id="CAA9242025.1"/>
    </source>
</evidence>
<accession>A0A6J4I5X9</accession>
<dbReference type="EMBL" id="CADCTH010000212">
    <property type="protein sequence ID" value="CAA9242025.1"/>
    <property type="molecule type" value="Genomic_DNA"/>
</dbReference>
<name>A0A6J4I5X9_9PSEU</name>
<gene>
    <name evidence="1" type="ORF">AVDCRST_MAG54-1547</name>
</gene>
<proteinExistence type="predicted"/>
<evidence type="ECO:0008006" key="2">
    <source>
        <dbReference type="Google" id="ProtNLM"/>
    </source>
</evidence>
<organism evidence="1">
    <name type="scientific">uncultured Actinomycetospora sp</name>
    <dbReference type="NCBI Taxonomy" id="1135996"/>
    <lineage>
        <taxon>Bacteria</taxon>
        <taxon>Bacillati</taxon>
        <taxon>Actinomycetota</taxon>
        <taxon>Actinomycetes</taxon>
        <taxon>Pseudonocardiales</taxon>
        <taxon>Pseudonocardiaceae</taxon>
        <taxon>Actinomycetospora</taxon>
        <taxon>environmental samples</taxon>
    </lineage>
</organism>
<feature type="non-terminal residue" evidence="1">
    <location>
        <position position="1"/>
    </location>
</feature>
<protein>
    <recommendedName>
        <fullName evidence="2">Ribokinase</fullName>
    </recommendedName>
</protein>
<dbReference type="AlphaFoldDB" id="A0A6J4I5X9"/>